<comment type="caution">
    <text evidence="1">The sequence shown here is derived from an EMBL/GenBank/DDBJ whole genome shotgun (WGS) entry which is preliminary data.</text>
</comment>
<evidence type="ECO:0000313" key="2">
    <source>
        <dbReference type="Proteomes" id="UP000823775"/>
    </source>
</evidence>
<dbReference type="Proteomes" id="UP000823775">
    <property type="component" value="Unassembled WGS sequence"/>
</dbReference>
<accession>A0ABS8SH91</accession>
<reference evidence="1 2" key="1">
    <citation type="journal article" date="2021" name="BMC Genomics">
        <title>Datura genome reveals duplications of psychoactive alkaloid biosynthetic genes and high mutation rate following tissue culture.</title>
        <authorList>
            <person name="Rajewski A."/>
            <person name="Carter-House D."/>
            <person name="Stajich J."/>
            <person name="Litt A."/>
        </authorList>
    </citation>
    <scope>NUCLEOTIDE SEQUENCE [LARGE SCALE GENOMIC DNA]</scope>
    <source>
        <strain evidence="1">AR-01</strain>
    </source>
</reference>
<feature type="non-terminal residue" evidence="1">
    <location>
        <position position="1"/>
    </location>
</feature>
<gene>
    <name evidence="1" type="ORF">HAX54_037732</name>
</gene>
<proteinExistence type="predicted"/>
<evidence type="ECO:0000313" key="1">
    <source>
        <dbReference type="EMBL" id="MCD7458264.1"/>
    </source>
</evidence>
<keyword evidence="2" id="KW-1185">Reference proteome</keyword>
<dbReference type="EMBL" id="JACEIK010000509">
    <property type="protein sequence ID" value="MCD7458264.1"/>
    <property type="molecule type" value="Genomic_DNA"/>
</dbReference>
<protein>
    <submittedName>
        <fullName evidence="1">Uncharacterized protein</fullName>
    </submittedName>
</protein>
<sequence length="100" mass="10401">VLGPVVGAIPGGPRVPMGGNQGRRYVTPGLLRQIPASVGEENERLVDLISSCGINGLVGTLCGGIFPDLCGVSNCDFNLTGLWIVQASGVLLHPFTWIDT</sequence>
<name>A0ABS8SH91_DATST</name>
<organism evidence="1 2">
    <name type="scientific">Datura stramonium</name>
    <name type="common">Jimsonweed</name>
    <name type="synonym">Common thornapple</name>
    <dbReference type="NCBI Taxonomy" id="4076"/>
    <lineage>
        <taxon>Eukaryota</taxon>
        <taxon>Viridiplantae</taxon>
        <taxon>Streptophyta</taxon>
        <taxon>Embryophyta</taxon>
        <taxon>Tracheophyta</taxon>
        <taxon>Spermatophyta</taxon>
        <taxon>Magnoliopsida</taxon>
        <taxon>eudicotyledons</taxon>
        <taxon>Gunneridae</taxon>
        <taxon>Pentapetalae</taxon>
        <taxon>asterids</taxon>
        <taxon>lamiids</taxon>
        <taxon>Solanales</taxon>
        <taxon>Solanaceae</taxon>
        <taxon>Solanoideae</taxon>
        <taxon>Datureae</taxon>
        <taxon>Datura</taxon>
    </lineage>
</organism>